<comment type="caution">
    <text evidence="3">The sequence shown here is derived from an EMBL/GenBank/DDBJ whole genome shotgun (WGS) entry which is preliminary data.</text>
</comment>
<dbReference type="RefSeq" id="WP_418162009.1">
    <property type="nucleotide sequence ID" value="NZ_JBBLZC010000056.1"/>
</dbReference>
<keyword evidence="4" id="KW-1185">Reference proteome</keyword>
<name>A0ABU8Y0H9_9PROT</name>
<reference evidence="3 4" key="1">
    <citation type="submission" date="2024-01" db="EMBL/GenBank/DDBJ databases">
        <title>Multi-omics insights into the function and evolution of sodium benzoate biodegradation pathways in Benzoatithermus flavus gen. nov., sp. nov. from hot spring.</title>
        <authorList>
            <person name="Hu C.-J."/>
            <person name="Li W.-J."/>
        </authorList>
    </citation>
    <scope>NUCLEOTIDE SEQUENCE [LARGE SCALE GENOMIC DNA]</scope>
    <source>
        <strain evidence="3 4">SYSU G07066</strain>
    </source>
</reference>
<evidence type="ECO:0000259" key="2">
    <source>
        <dbReference type="Pfam" id="PF23343"/>
    </source>
</evidence>
<dbReference type="Proteomes" id="UP001375743">
    <property type="component" value="Unassembled WGS sequence"/>
</dbReference>
<evidence type="ECO:0000313" key="3">
    <source>
        <dbReference type="EMBL" id="MEK0086175.1"/>
    </source>
</evidence>
<gene>
    <name evidence="3" type="ORF">U1T56_23780</name>
</gene>
<organism evidence="3 4">
    <name type="scientific">Benzoatithermus flavus</name>
    <dbReference type="NCBI Taxonomy" id="3108223"/>
    <lineage>
        <taxon>Bacteria</taxon>
        <taxon>Pseudomonadati</taxon>
        <taxon>Pseudomonadota</taxon>
        <taxon>Alphaproteobacteria</taxon>
        <taxon>Geminicoccales</taxon>
        <taxon>Geminicoccaceae</taxon>
        <taxon>Benzoatithermus</taxon>
    </lineage>
</organism>
<dbReference type="EMBL" id="JBBLZC010000056">
    <property type="protein sequence ID" value="MEK0086175.1"/>
    <property type="molecule type" value="Genomic_DNA"/>
</dbReference>
<evidence type="ECO:0000313" key="4">
    <source>
        <dbReference type="Proteomes" id="UP001375743"/>
    </source>
</evidence>
<feature type="domain" description="Replication-associated protein ORF2/G2P" evidence="2">
    <location>
        <begin position="152"/>
        <end position="241"/>
    </location>
</feature>
<dbReference type="InterPro" id="IPR056906">
    <property type="entry name" value="ORF2/G2P_dom"/>
</dbReference>
<feature type="non-terminal residue" evidence="3">
    <location>
        <position position="1"/>
    </location>
</feature>
<feature type="coiled-coil region" evidence="1">
    <location>
        <begin position="6"/>
        <end position="33"/>
    </location>
</feature>
<evidence type="ECO:0000256" key="1">
    <source>
        <dbReference type="SAM" id="Coils"/>
    </source>
</evidence>
<sequence length="353" mass="42377">LEKWQQEEYKKQLEQLRKIAQQEEYMYRTLKERNPRYIQEINKSLEIAGFHICLAEYEKPIIRGFVRDATSVQEGVKNRLESLKLREELQKELDDFSKRHPFVSKDDKEAIAELEKIKEKYKDELVIREDNERRKIKKLKLLVQSNFDEWTHFITLTHHYNQLNIKKAKQNFKEWAKEVNKIVDDFKYVYVMEFQTRGAIHFHVICKCADEKGVLDKKRFMKVRQAWKHGMINIKGIKYQYVPKENKKEAQEELKQLAADEQLVTIWSLGNYLTSYLKKQSDNMLLFGSAMYGFSKNLKKEIKITDEKKIAQLLEMLGVEQLKEKTYEIYQAETDNNIKLTFWNKLIENQSNE</sequence>
<protein>
    <recommendedName>
        <fullName evidence="2">Replication-associated protein ORF2/G2P domain-containing protein</fullName>
    </recommendedName>
</protein>
<dbReference type="Pfam" id="PF23343">
    <property type="entry name" value="REP_ORF2-G2P"/>
    <property type="match status" value="1"/>
</dbReference>
<feature type="coiled-coil region" evidence="1">
    <location>
        <begin position="104"/>
        <end position="131"/>
    </location>
</feature>
<proteinExistence type="predicted"/>
<accession>A0ABU8Y0H9</accession>
<keyword evidence="1" id="KW-0175">Coiled coil</keyword>